<keyword evidence="9 19" id="KW-1133">Transmembrane helix</keyword>
<comment type="catalytic activity">
    <reaction evidence="15">
        <text>a 1,2-diacyl-sn-glycero-3-phospho-L-serine(in) = a 1,2-diacyl-sn-glycero-3-phospho-L-serine(out)</text>
        <dbReference type="Rhea" id="RHEA:38663"/>
        <dbReference type="ChEBI" id="CHEBI:57262"/>
    </reaction>
</comment>
<protein>
    <recommendedName>
        <fullName evidence="6 19">Autophagy-related protein 9</fullName>
    </recommendedName>
</protein>
<dbReference type="GO" id="GO:0005789">
    <property type="term" value="C:endoplasmic reticulum membrane"/>
    <property type="evidence" value="ECO:0007669"/>
    <property type="project" value="UniProtKB-SubCell"/>
</dbReference>
<feature type="region of interest" description="Disordered" evidence="20">
    <location>
        <begin position="1"/>
        <end position="132"/>
    </location>
</feature>
<organism evidence="21 22">
    <name type="scientific">Westerdykella ornata</name>
    <dbReference type="NCBI Taxonomy" id="318751"/>
    <lineage>
        <taxon>Eukaryota</taxon>
        <taxon>Fungi</taxon>
        <taxon>Dikarya</taxon>
        <taxon>Ascomycota</taxon>
        <taxon>Pezizomycotina</taxon>
        <taxon>Dothideomycetes</taxon>
        <taxon>Pleosporomycetidae</taxon>
        <taxon>Pleosporales</taxon>
        <taxon>Sporormiaceae</taxon>
        <taxon>Westerdykella</taxon>
    </lineage>
</organism>
<gene>
    <name evidence="21" type="ORF">EI97DRAFT_434749</name>
</gene>
<keyword evidence="10 19" id="KW-0072">Autophagy</keyword>
<dbReference type="GO" id="GO:0000422">
    <property type="term" value="P:autophagy of mitochondrion"/>
    <property type="evidence" value="ECO:0007669"/>
    <property type="project" value="TreeGrafter"/>
</dbReference>
<feature type="transmembrane region" description="Helical" evidence="19">
    <location>
        <begin position="514"/>
        <end position="535"/>
    </location>
</feature>
<dbReference type="Proteomes" id="UP000800097">
    <property type="component" value="Unassembled WGS sequence"/>
</dbReference>
<evidence type="ECO:0000256" key="17">
    <source>
        <dbReference type="ARBA" id="ARBA00024621"/>
    </source>
</evidence>
<keyword evidence="11" id="KW-0333">Golgi apparatus</keyword>
<evidence type="ECO:0000256" key="20">
    <source>
        <dbReference type="SAM" id="MobiDB-lite"/>
    </source>
</evidence>
<feature type="compositionally biased region" description="Low complexity" evidence="20">
    <location>
        <begin position="825"/>
        <end position="836"/>
    </location>
</feature>
<comment type="subcellular location">
    <subcellularLocation>
        <location evidence="1">Cytoplasmic vesicle membrane</location>
        <topology evidence="1">Multi-pass membrane protein</topology>
    </subcellularLocation>
    <subcellularLocation>
        <location evidence="2">Endoplasmic reticulum membrane</location>
        <topology evidence="2">Multi-pass membrane protein</topology>
    </subcellularLocation>
    <subcellularLocation>
        <location evidence="4">Golgi apparatus membrane</location>
        <topology evidence="4">Multi-pass membrane protein</topology>
    </subcellularLocation>
    <subcellularLocation>
        <location evidence="3 19">Preautophagosomal structure membrane</location>
        <topology evidence="3 19">Multi-pass membrane protein</topology>
    </subcellularLocation>
</comment>
<dbReference type="GO" id="GO:0030659">
    <property type="term" value="C:cytoplasmic vesicle membrane"/>
    <property type="evidence" value="ECO:0007669"/>
    <property type="project" value="UniProtKB-SubCell"/>
</dbReference>
<comment type="catalytic activity">
    <reaction evidence="16">
        <text>a 1,2-diacyl-sn-glycero-3-phosphoethanolamine(in) = a 1,2-diacyl-sn-glycero-3-phosphoethanolamine(out)</text>
        <dbReference type="Rhea" id="RHEA:38895"/>
        <dbReference type="ChEBI" id="CHEBI:64612"/>
    </reaction>
</comment>
<feature type="region of interest" description="Disordered" evidence="20">
    <location>
        <begin position="816"/>
        <end position="848"/>
    </location>
</feature>
<dbReference type="EMBL" id="ML986500">
    <property type="protein sequence ID" value="KAF2274844.1"/>
    <property type="molecule type" value="Genomic_DNA"/>
</dbReference>
<evidence type="ECO:0000256" key="7">
    <source>
        <dbReference type="ARBA" id="ARBA00022448"/>
    </source>
</evidence>
<dbReference type="PANTHER" id="PTHR13038">
    <property type="entry name" value="APG9 AUTOPHAGY 9"/>
    <property type="match status" value="1"/>
</dbReference>
<dbReference type="GO" id="GO:0034497">
    <property type="term" value="P:protein localization to phagophore assembly site"/>
    <property type="evidence" value="ECO:0007669"/>
    <property type="project" value="TreeGrafter"/>
</dbReference>
<dbReference type="OrthoDB" id="2020634at2759"/>
<keyword evidence="7 19" id="KW-0813">Transport</keyword>
<feature type="compositionally biased region" description="Basic and acidic residues" evidence="20">
    <location>
        <begin position="21"/>
        <end position="33"/>
    </location>
</feature>
<evidence type="ECO:0000256" key="15">
    <source>
        <dbReference type="ARBA" id="ARBA00024479"/>
    </source>
</evidence>
<comment type="catalytic activity">
    <reaction evidence="18">
        <text>a 1,2-diacyl-sn-glycero-3-phosphocholine(in) = a 1,2-diacyl-sn-glycero-3-phosphocholine(out)</text>
        <dbReference type="Rhea" id="RHEA:38571"/>
        <dbReference type="ChEBI" id="CHEBI:57643"/>
    </reaction>
</comment>
<dbReference type="Pfam" id="PF04109">
    <property type="entry name" value="ATG9"/>
    <property type="match status" value="1"/>
</dbReference>
<feature type="transmembrane region" description="Helical" evidence="19">
    <location>
        <begin position="547"/>
        <end position="564"/>
    </location>
</feature>
<evidence type="ECO:0000256" key="1">
    <source>
        <dbReference type="ARBA" id="ARBA00004439"/>
    </source>
</evidence>
<proteinExistence type="inferred from homology"/>
<evidence type="ECO:0000256" key="19">
    <source>
        <dbReference type="RuleBase" id="RU364027"/>
    </source>
</evidence>
<dbReference type="GO" id="GO:0034045">
    <property type="term" value="C:phagophore assembly site membrane"/>
    <property type="evidence" value="ECO:0007669"/>
    <property type="project" value="UniProtKB-SubCell"/>
</dbReference>
<dbReference type="GeneID" id="54551878"/>
<sequence length="898" mass="102150">MASNLLSKLLPSASDGPFETDISHSHRERRASSSDDPYEMDIDEENFGARFEEQDLENLLADAQSTTATSNLHPNDGGPAGWSNRAPHAEHPYDDDDVPESLLLEGEADKPSSPPRSPPGTLPPPVPGPSTRQNIAQWEATKRHQRLHHEERRAAPVPSWRALGRHGVLAVDPKEKAMWRWVNVSDMDAFMSEVYAYYTGHGIKSILLRKTLALVQTTFVVGYLTFLSYCIDYKSISHSHKMSEVLVPQCMKKIHGIWIFGLWLFILYTLYALVKVILDIPELKAMHDFYHYLLDIPDRDIQSVQWQHVVGQIMSLRDLNLTTASNLSPEARKLVDHRARQRLDAVDIASRLLRQDNYMIALFNKEILDVGISIPFVGKRYVFSETTQWHVRLAILDFVFSGPNNSFNKDFLSSRNRRELVRRLQARFFWVGVISIIYTPFLVTFVLASYLFKYFTEYRKDPSILSTRDFTPFAQWKFREFNELPHLFIRRKNMALECATYYLDQFPKDKSQQVATFISFVAGAFAFVLGLITVFDSELFLNFEIGGRTALFWLGLLTTVYLAARSSSPKDGHVPVPEYYLEMVNQYTHYEPPTWKGKLHSDEVRAEFSELFQLKILIFAEEILSMVITPFLLMFRLPGCSDRIVDFFREFSIHVDGLGVVCSYSMFPFNKGTRNGGAGVANQAVRRDTTDPRAAYFNTKDDKMLRSYYGFLDTYSTNGRVPHARENFHPPPQFPNAFGMHMSGTAHPLDPNPRAHLPFHQLAQRLNAVPVPKEPVLPPKDESYASALLDPRHHPNPAALRASPLQAPRYRPSHLMHNVAESPRSRLGLSRQQSSSRVEEESTLGESWRMGRMAAAEDEEDDEIAEGQKGGKREGLLQVLMDFGNAQATGKGVSGVEI</sequence>
<evidence type="ECO:0000313" key="21">
    <source>
        <dbReference type="EMBL" id="KAF2274844.1"/>
    </source>
</evidence>
<feature type="region of interest" description="Disordered" evidence="20">
    <location>
        <begin position="787"/>
        <end position="806"/>
    </location>
</feature>
<comment type="catalytic activity">
    <reaction evidence="17">
        <text>a 1,2-diacyl-sn-glycero-3-phospho-(1D-myo-inositol-3-phosphate)(in) = a 1,2-diacyl-sn-glycero-3-phospho-(1D-myo-inositol-3-phosphate)(out)</text>
        <dbReference type="Rhea" id="RHEA:67920"/>
        <dbReference type="ChEBI" id="CHEBI:58088"/>
    </reaction>
</comment>
<accession>A0A6A6JF26</accession>
<keyword evidence="22" id="KW-1185">Reference proteome</keyword>
<dbReference type="GO" id="GO:0006869">
    <property type="term" value="P:lipid transport"/>
    <property type="evidence" value="ECO:0007669"/>
    <property type="project" value="UniProtKB-KW"/>
</dbReference>
<dbReference type="GO" id="GO:0061709">
    <property type="term" value="P:reticulophagy"/>
    <property type="evidence" value="ECO:0007669"/>
    <property type="project" value="TreeGrafter"/>
</dbReference>
<keyword evidence="14" id="KW-0968">Cytoplasmic vesicle</keyword>
<comment type="caution">
    <text evidence="19">Lacks conserved residue(s) required for the propagation of feature annotation.</text>
</comment>
<feature type="compositionally biased region" description="Polar residues" evidence="20">
    <location>
        <begin position="63"/>
        <end position="73"/>
    </location>
</feature>
<keyword evidence="13 19" id="KW-0472">Membrane</keyword>
<feature type="transmembrane region" description="Helical" evidence="19">
    <location>
        <begin position="256"/>
        <end position="278"/>
    </location>
</feature>
<evidence type="ECO:0000256" key="11">
    <source>
        <dbReference type="ARBA" id="ARBA00023034"/>
    </source>
</evidence>
<dbReference type="PANTHER" id="PTHR13038:SF10">
    <property type="entry name" value="AUTOPHAGY-RELATED PROTEIN 9"/>
    <property type="match status" value="1"/>
</dbReference>
<evidence type="ECO:0000256" key="2">
    <source>
        <dbReference type="ARBA" id="ARBA00004477"/>
    </source>
</evidence>
<feature type="compositionally biased region" description="Pro residues" evidence="20">
    <location>
        <begin position="112"/>
        <end position="128"/>
    </location>
</feature>
<evidence type="ECO:0000256" key="5">
    <source>
        <dbReference type="ARBA" id="ARBA00006185"/>
    </source>
</evidence>
<dbReference type="GO" id="GO:0034727">
    <property type="term" value="P:piecemeal microautophagy of the nucleus"/>
    <property type="evidence" value="ECO:0007669"/>
    <property type="project" value="TreeGrafter"/>
</dbReference>
<comment type="function">
    <text evidence="19">Phospholipid scramblase involved in autophagy. Cycles between the preautophagosomal structure/phagophore assembly site (PAS) and the cytoplasmic vesicle pool and supplies membrane for the growing autophagosome. Lipid scramblase activity plays a key role in preautophagosomal structure/phagophore assembly by distributing the phospholipids that arrive through ATG2 from the cytoplasmic to the luminal leaflet of the bilayer, thereby driving autophagosomal membrane expansion.</text>
</comment>
<evidence type="ECO:0000256" key="14">
    <source>
        <dbReference type="ARBA" id="ARBA00023329"/>
    </source>
</evidence>
<dbReference type="AlphaFoldDB" id="A0A6A6JF26"/>
<feature type="transmembrane region" description="Helical" evidence="19">
    <location>
        <begin position="428"/>
        <end position="452"/>
    </location>
</feature>
<reference evidence="21" key="1">
    <citation type="journal article" date="2020" name="Stud. Mycol.">
        <title>101 Dothideomycetes genomes: a test case for predicting lifestyles and emergence of pathogens.</title>
        <authorList>
            <person name="Haridas S."/>
            <person name="Albert R."/>
            <person name="Binder M."/>
            <person name="Bloem J."/>
            <person name="Labutti K."/>
            <person name="Salamov A."/>
            <person name="Andreopoulos B."/>
            <person name="Baker S."/>
            <person name="Barry K."/>
            <person name="Bills G."/>
            <person name="Bluhm B."/>
            <person name="Cannon C."/>
            <person name="Castanera R."/>
            <person name="Culley D."/>
            <person name="Daum C."/>
            <person name="Ezra D."/>
            <person name="Gonzalez J."/>
            <person name="Henrissat B."/>
            <person name="Kuo A."/>
            <person name="Liang C."/>
            <person name="Lipzen A."/>
            <person name="Lutzoni F."/>
            <person name="Magnuson J."/>
            <person name="Mondo S."/>
            <person name="Nolan M."/>
            <person name="Ohm R."/>
            <person name="Pangilinan J."/>
            <person name="Park H.-J."/>
            <person name="Ramirez L."/>
            <person name="Alfaro M."/>
            <person name="Sun H."/>
            <person name="Tritt A."/>
            <person name="Yoshinaga Y."/>
            <person name="Zwiers L.-H."/>
            <person name="Turgeon B."/>
            <person name="Goodwin S."/>
            <person name="Spatafora J."/>
            <person name="Crous P."/>
            <person name="Grigoriev I."/>
        </authorList>
    </citation>
    <scope>NUCLEOTIDE SEQUENCE</scope>
    <source>
        <strain evidence="21">CBS 379.55</strain>
    </source>
</reference>
<evidence type="ECO:0000256" key="18">
    <source>
        <dbReference type="ARBA" id="ARBA00024631"/>
    </source>
</evidence>
<dbReference type="InterPro" id="IPR007241">
    <property type="entry name" value="Autophagy-rel_prot_9"/>
</dbReference>
<keyword evidence="8 19" id="KW-0812">Transmembrane</keyword>
<evidence type="ECO:0000256" key="13">
    <source>
        <dbReference type="ARBA" id="ARBA00023136"/>
    </source>
</evidence>
<evidence type="ECO:0000256" key="12">
    <source>
        <dbReference type="ARBA" id="ARBA00023055"/>
    </source>
</evidence>
<evidence type="ECO:0000256" key="3">
    <source>
        <dbReference type="ARBA" id="ARBA00004511"/>
    </source>
</evidence>
<evidence type="ECO:0000256" key="9">
    <source>
        <dbReference type="ARBA" id="ARBA00022989"/>
    </source>
</evidence>
<dbReference type="GO" id="GO:0005776">
    <property type="term" value="C:autophagosome"/>
    <property type="evidence" value="ECO:0007669"/>
    <property type="project" value="TreeGrafter"/>
</dbReference>
<name>A0A6A6JF26_WESOR</name>
<keyword evidence="12 19" id="KW-0445">Lipid transport</keyword>
<evidence type="ECO:0000256" key="8">
    <source>
        <dbReference type="ARBA" id="ARBA00022692"/>
    </source>
</evidence>
<dbReference type="GO" id="GO:0000139">
    <property type="term" value="C:Golgi membrane"/>
    <property type="evidence" value="ECO:0007669"/>
    <property type="project" value="UniProtKB-SubCell"/>
</dbReference>
<evidence type="ECO:0000313" key="22">
    <source>
        <dbReference type="Proteomes" id="UP000800097"/>
    </source>
</evidence>
<evidence type="ECO:0000256" key="4">
    <source>
        <dbReference type="ARBA" id="ARBA00004653"/>
    </source>
</evidence>
<comment type="similarity">
    <text evidence="5 19">Belongs to the ATG9 family.</text>
</comment>
<evidence type="ECO:0000256" key="10">
    <source>
        <dbReference type="ARBA" id="ARBA00023006"/>
    </source>
</evidence>
<evidence type="ECO:0000256" key="6">
    <source>
        <dbReference type="ARBA" id="ARBA00018074"/>
    </source>
</evidence>
<feature type="compositionally biased region" description="Acidic residues" evidence="20">
    <location>
        <begin position="36"/>
        <end position="46"/>
    </location>
</feature>
<evidence type="ECO:0000256" key="16">
    <source>
        <dbReference type="ARBA" id="ARBA00024615"/>
    </source>
</evidence>
<dbReference type="RefSeq" id="XP_033652383.1">
    <property type="nucleotide sequence ID" value="XM_033798703.1"/>
</dbReference>